<dbReference type="PROSITE" id="PS50909">
    <property type="entry name" value="GAT"/>
    <property type="match status" value="1"/>
</dbReference>
<dbReference type="AlphaFoldDB" id="A0A341CRC3"/>
<accession>A0A341CRC3</accession>
<dbReference type="GeneID" id="112410835"/>
<dbReference type="Proteomes" id="UP000252040">
    <property type="component" value="Unplaced"/>
</dbReference>
<reference evidence="4" key="1">
    <citation type="submission" date="2025-08" db="UniProtKB">
        <authorList>
            <consortium name="RefSeq"/>
        </authorList>
    </citation>
    <scope>IDENTIFICATION</scope>
    <source>
        <tissue evidence="4">Meat</tissue>
    </source>
</reference>
<feature type="region of interest" description="Disordered" evidence="1">
    <location>
        <begin position="147"/>
        <end position="166"/>
    </location>
</feature>
<dbReference type="GO" id="GO:0006893">
    <property type="term" value="P:Golgi to plasma membrane transport"/>
    <property type="evidence" value="ECO:0007669"/>
    <property type="project" value="TreeGrafter"/>
</dbReference>
<evidence type="ECO:0000313" key="3">
    <source>
        <dbReference type="Proteomes" id="UP000252040"/>
    </source>
</evidence>
<gene>
    <name evidence="4" type="primary">LOC112410835</name>
</gene>
<dbReference type="InParanoid" id="A0A341CRC3"/>
<dbReference type="GO" id="GO:0034394">
    <property type="term" value="P:protein localization to cell surface"/>
    <property type="evidence" value="ECO:0007669"/>
    <property type="project" value="TreeGrafter"/>
</dbReference>
<feature type="domain" description="GAT" evidence="2">
    <location>
        <begin position="74"/>
        <end position="164"/>
    </location>
</feature>
<proteinExistence type="predicted"/>
<dbReference type="InterPro" id="IPR004152">
    <property type="entry name" value="GAT_dom"/>
</dbReference>
<dbReference type="GO" id="GO:0006886">
    <property type="term" value="P:intracellular protein transport"/>
    <property type="evidence" value="ECO:0007669"/>
    <property type="project" value="InterPro"/>
</dbReference>
<dbReference type="GO" id="GO:0005802">
    <property type="term" value="C:trans-Golgi network"/>
    <property type="evidence" value="ECO:0007669"/>
    <property type="project" value="InterPro"/>
</dbReference>
<sequence>MLKSFLLIRVCHQKSAVQRPKGQTLLAVLGQAVCSDSPEKGQLFSRRAIVSDGTAQAHLSFHKGGACMDQKRMEKISRRVSAIEEVNSNVRLLTEMVMNHSQGGAAAQSSEDLMKELYQRCERLRPTLFRLASDTEDNDEALGELQLEGGATRGPPSPAVTLGFSTLRKKEAEIRG</sequence>
<dbReference type="Gene3D" id="1.20.58.160">
    <property type="match status" value="1"/>
</dbReference>
<organism evidence="3 4">
    <name type="scientific">Neophocaena asiaeorientalis asiaeorientalis</name>
    <name type="common">Yangtze finless porpoise</name>
    <name type="synonym">Neophocaena phocaenoides subsp. asiaeorientalis</name>
    <dbReference type="NCBI Taxonomy" id="1706337"/>
    <lineage>
        <taxon>Eukaryota</taxon>
        <taxon>Metazoa</taxon>
        <taxon>Chordata</taxon>
        <taxon>Craniata</taxon>
        <taxon>Vertebrata</taxon>
        <taxon>Euteleostomi</taxon>
        <taxon>Mammalia</taxon>
        <taxon>Eutheria</taxon>
        <taxon>Laurasiatheria</taxon>
        <taxon>Artiodactyla</taxon>
        <taxon>Whippomorpha</taxon>
        <taxon>Cetacea</taxon>
        <taxon>Odontoceti</taxon>
        <taxon>Phocoenidae</taxon>
        <taxon>Neophocaena</taxon>
    </lineage>
</organism>
<dbReference type="Pfam" id="PF03127">
    <property type="entry name" value="GAT"/>
    <property type="match status" value="1"/>
</dbReference>
<dbReference type="InterPro" id="IPR027422">
    <property type="entry name" value="GGA1-3"/>
</dbReference>
<dbReference type="PANTHER" id="PTHR45905:SF4">
    <property type="entry name" value="ADP-RIBOSYLATION FACTOR-BINDING PROTEIN GGA1"/>
    <property type="match status" value="1"/>
</dbReference>
<dbReference type="STRING" id="1706337.A0A341CRC3"/>
<dbReference type="GO" id="GO:0043130">
    <property type="term" value="F:ubiquitin binding"/>
    <property type="evidence" value="ECO:0007669"/>
    <property type="project" value="InterPro"/>
</dbReference>
<dbReference type="KEGG" id="nasi:112410835"/>
<dbReference type="RefSeq" id="XP_024617388.1">
    <property type="nucleotide sequence ID" value="XM_024761620.1"/>
</dbReference>
<keyword evidence="3" id="KW-1185">Reference proteome</keyword>
<evidence type="ECO:0000256" key="1">
    <source>
        <dbReference type="SAM" id="MobiDB-lite"/>
    </source>
</evidence>
<dbReference type="InterPro" id="IPR038425">
    <property type="entry name" value="GAT_sf"/>
</dbReference>
<dbReference type="GO" id="GO:0031267">
    <property type="term" value="F:small GTPase binding"/>
    <property type="evidence" value="ECO:0007669"/>
    <property type="project" value="InterPro"/>
</dbReference>
<name>A0A341CRC3_NEOAA</name>
<evidence type="ECO:0000313" key="4">
    <source>
        <dbReference type="RefSeq" id="XP_024617388.1"/>
    </source>
</evidence>
<evidence type="ECO:0000259" key="2">
    <source>
        <dbReference type="PROSITE" id="PS50909"/>
    </source>
</evidence>
<dbReference type="GO" id="GO:0035091">
    <property type="term" value="F:phosphatidylinositol binding"/>
    <property type="evidence" value="ECO:0007669"/>
    <property type="project" value="InterPro"/>
</dbReference>
<protein>
    <submittedName>
        <fullName evidence="4">Uncharacterized protein LOC112410835 isoform X1</fullName>
    </submittedName>
</protein>
<dbReference type="SUPFAM" id="SSF89009">
    <property type="entry name" value="GAT-like domain"/>
    <property type="match status" value="1"/>
</dbReference>
<dbReference type="PANTHER" id="PTHR45905">
    <property type="entry name" value="GOLGI-LOCALIZED, GAMMA-ADAPTIN EAR CONTAINING, ARF BINDING PROTEIN"/>
    <property type="match status" value="1"/>
</dbReference>